<feature type="domain" description="Mammalian cell entry C-terminal" evidence="4">
    <location>
        <begin position="129"/>
        <end position="287"/>
    </location>
</feature>
<keyword evidence="2" id="KW-0812">Transmembrane</keyword>
<dbReference type="InterPro" id="IPR003399">
    <property type="entry name" value="Mce/MlaD"/>
</dbReference>
<evidence type="ECO:0000256" key="2">
    <source>
        <dbReference type="SAM" id="Phobius"/>
    </source>
</evidence>
<keyword evidence="2" id="KW-0472">Membrane</keyword>
<feature type="domain" description="Mce/MlaD" evidence="3">
    <location>
        <begin position="46"/>
        <end position="120"/>
    </location>
</feature>
<dbReference type="AlphaFoldDB" id="A0A1Y5PLF6"/>
<evidence type="ECO:0000259" key="3">
    <source>
        <dbReference type="Pfam" id="PF02470"/>
    </source>
</evidence>
<dbReference type="GO" id="GO:0005576">
    <property type="term" value="C:extracellular region"/>
    <property type="evidence" value="ECO:0007669"/>
    <property type="project" value="TreeGrafter"/>
</dbReference>
<reference evidence="5" key="1">
    <citation type="submission" date="2016-03" db="EMBL/GenBank/DDBJ databases">
        <authorList>
            <person name="Ploux O."/>
        </authorList>
    </citation>
    <scope>NUCLEOTIDE SEQUENCE</scope>
    <source>
        <strain evidence="5">UC10</strain>
    </source>
</reference>
<gene>
    <name evidence="5" type="ORF">MHPYR_360004</name>
</gene>
<protein>
    <submittedName>
        <fullName evidence="5">Virulence factor Mce family protein</fullName>
    </submittedName>
</protein>
<dbReference type="InterPro" id="IPR005693">
    <property type="entry name" value="Mce"/>
</dbReference>
<proteinExistence type="predicted"/>
<dbReference type="InterPro" id="IPR024516">
    <property type="entry name" value="Mce_C"/>
</dbReference>
<sequence length="539" mass="57355">MSTVFNIRNLGVPKMSRASVIIGTLAVIIALVVAGVGYYAYKRLTTNTVEAYFSEALALYPGDRVQIMGVQVGKIEKIEPAGDKMKVTFNYQNKYKVPADARAVILNPSLVASRVIQLTPAYTEGPVMENNAVIPISRTDVPAEWDDLRNQISDIVTKLGPTPEQPKGPFGDVLESFANGLEGKGQQINTTFKALSDAVTALNEGRGDFFAVLKSLALFVNALHKSDQQLVSLNNNLATFTNSFSNSDQEVAKAVKDIDTLLTTARKFVADNGSVLSKDINNLSDVTTQVLQPDSRNGLETVLHVYPNLAANLQNIYHPTHGALVAIPTIASFANPLQFICSAIQSGSRLGYQDSAEMCAEYLAPIMDAIKFNFPPFGVNQFSTAETLPKYIAYSEERLRPPPGYKDTTVPGIWSRDTLFSHGNHEPGWIVAPGMQGVDVQPFTANMLTPDSLAALLGGPDPVSYAPGGPRGGAPSNSYDQNNPLPPPWYPGAIPPPPPGPDVVPGPLPVSQQINGGAPATPAAPAAGPVLPAEAGGGQ</sequence>
<name>A0A1Y5PLF6_9MYCO</name>
<keyword evidence="2" id="KW-1133">Transmembrane helix</keyword>
<dbReference type="NCBIfam" id="TIGR00996">
    <property type="entry name" value="Mtu_fam_mce"/>
    <property type="match status" value="1"/>
</dbReference>
<evidence type="ECO:0000313" key="5">
    <source>
        <dbReference type="EMBL" id="SBS76738.1"/>
    </source>
</evidence>
<evidence type="ECO:0000259" key="4">
    <source>
        <dbReference type="Pfam" id="PF11887"/>
    </source>
</evidence>
<accession>A0A1Y5PLF6</accession>
<dbReference type="Pfam" id="PF11887">
    <property type="entry name" value="Mce4_CUP1"/>
    <property type="match status" value="1"/>
</dbReference>
<feature type="compositionally biased region" description="Pro residues" evidence="1">
    <location>
        <begin position="484"/>
        <end position="508"/>
    </location>
</feature>
<evidence type="ECO:0000256" key="1">
    <source>
        <dbReference type="SAM" id="MobiDB-lite"/>
    </source>
</evidence>
<feature type="transmembrane region" description="Helical" evidence="2">
    <location>
        <begin position="20"/>
        <end position="41"/>
    </location>
</feature>
<dbReference type="EMBL" id="FLQS01000030">
    <property type="protein sequence ID" value="SBS76738.1"/>
    <property type="molecule type" value="Genomic_DNA"/>
</dbReference>
<feature type="compositionally biased region" description="Low complexity" evidence="1">
    <location>
        <begin position="516"/>
        <end position="539"/>
    </location>
</feature>
<feature type="region of interest" description="Disordered" evidence="1">
    <location>
        <begin position="464"/>
        <end position="539"/>
    </location>
</feature>
<dbReference type="PANTHER" id="PTHR33371:SF4">
    <property type="entry name" value="INTERMEMBRANE PHOSPHOLIPID TRANSPORT SYSTEM BINDING PROTEIN MLAD"/>
    <property type="match status" value="1"/>
</dbReference>
<organism evidence="5">
    <name type="scientific">uncultured Mycobacterium sp</name>
    <dbReference type="NCBI Taxonomy" id="171292"/>
    <lineage>
        <taxon>Bacteria</taxon>
        <taxon>Bacillati</taxon>
        <taxon>Actinomycetota</taxon>
        <taxon>Actinomycetes</taxon>
        <taxon>Mycobacteriales</taxon>
        <taxon>Mycobacteriaceae</taxon>
        <taxon>Mycobacterium</taxon>
        <taxon>environmental samples</taxon>
    </lineage>
</organism>
<dbReference type="PANTHER" id="PTHR33371">
    <property type="entry name" value="INTERMEMBRANE PHOSPHOLIPID TRANSPORT SYSTEM BINDING PROTEIN MLAD-RELATED"/>
    <property type="match status" value="1"/>
</dbReference>
<dbReference type="InterPro" id="IPR052336">
    <property type="entry name" value="MlaD_Phospholipid_Transporter"/>
</dbReference>
<dbReference type="Pfam" id="PF02470">
    <property type="entry name" value="MlaD"/>
    <property type="match status" value="1"/>
</dbReference>